<accession>A0A5M6CRI8</accession>
<comment type="caution">
    <text evidence="2">The sequence shown here is derived from an EMBL/GenBank/DDBJ whole genome shotgun (WGS) entry which is preliminary data.</text>
</comment>
<name>A0A5M6CRI8_9BACT</name>
<evidence type="ECO:0000313" key="3">
    <source>
        <dbReference type="Proteomes" id="UP000323632"/>
    </source>
</evidence>
<dbReference type="RefSeq" id="WP_150031139.1">
    <property type="nucleotide sequence ID" value="NZ_VWSH01000001.1"/>
</dbReference>
<dbReference type="Proteomes" id="UP000323632">
    <property type="component" value="Unassembled WGS sequence"/>
</dbReference>
<reference evidence="2 3" key="1">
    <citation type="submission" date="2019-09" db="EMBL/GenBank/DDBJ databases">
        <title>Genome sequence and assembly of Taibaiella sp.</title>
        <authorList>
            <person name="Chhetri G."/>
        </authorList>
    </citation>
    <scope>NUCLEOTIDE SEQUENCE [LARGE SCALE GENOMIC DNA]</scope>
    <source>
        <strain evidence="2 3">KVB11</strain>
    </source>
</reference>
<feature type="domain" description="DUF4240" evidence="1">
    <location>
        <begin position="1"/>
        <end position="126"/>
    </location>
</feature>
<evidence type="ECO:0000259" key="1">
    <source>
        <dbReference type="Pfam" id="PF14024"/>
    </source>
</evidence>
<gene>
    <name evidence="2" type="ORF">F0919_02520</name>
</gene>
<evidence type="ECO:0000313" key="2">
    <source>
        <dbReference type="EMBL" id="KAA5536562.1"/>
    </source>
</evidence>
<proteinExistence type="predicted"/>
<keyword evidence="3" id="KW-1185">Reference proteome</keyword>
<dbReference type="EMBL" id="VWSH01000001">
    <property type="protein sequence ID" value="KAA5536562.1"/>
    <property type="molecule type" value="Genomic_DNA"/>
</dbReference>
<protein>
    <submittedName>
        <fullName evidence="2">DUF4240 domain-containing protein</fullName>
    </submittedName>
</protein>
<organism evidence="2 3">
    <name type="scientific">Taibaiella lutea</name>
    <dbReference type="NCBI Taxonomy" id="2608001"/>
    <lineage>
        <taxon>Bacteria</taxon>
        <taxon>Pseudomonadati</taxon>
        <taxon>Bacteroidota</taxon>
        <taxon>Chitinophagia</taxon>
        <taxon>Chitinophagales</taxon>
        <taxon>Chitinophagaceae</taxon>
        <taxon>Taibaiella</taxon>
    </lineage>
</organism>
<dbReference type="Pfam" id="PF14024">
    <property type="entry name" value="DUF4240"/>
    <property type="match status" value="1"/>
</dbReference>
<sequence length="190" mass="22534">MNEQIFWDLIEKARKSTAANFETQCVNLTEFLVQAHTPEEIIAFEHILREKIEEASSWPIMAATFVVCSFISDDTYEDFRAWIVGQGKDNFEKILRDPNEICNIIKPSRDLELDGEYMLFVAANAYLEKTESDDEEAFYELIEHPAEKEIVQKWPESKNEYRKMFPRLYDAFWNEDRIQQKLEEAEEEED</sequence>
<dbReference type="AlphaFoldDB" id="A0A5M6CRI8"/>
<dbReference type="InterPro" id="IPR025334">
    <property type="entry name" value="DUF4240"/>
</dbReference>